<dbReference type="Proteomes" id="UP001328107">
    <property type="component" value="Unassembled WGS sequence"/>
</dbReference>
<evidence type="ECO:0000313" key="2">
    <source>
        <dbReference type="EMBL" id="GMR45057.1"/>
    </source>
</evidence>
<dbReference type="EMBL" id="BTRK01000001">
    <property type="protein sequence ID" value="GMR30117.1"/>
    <property type="molecule type" value="Genomic_DNA"/>
</dbReference>
<evidence type="ECO:0000313" key="4">
    <source>
        <dbReference type="Proteomes" id="UP001328107"/>
    </source>
</evidence>
<gene>
    <name evidence="1" type="ORF">PMAYCL1PPCAC_00312</name>
    <name evidence="2" type="ORF">PMAYCL1PPCAC_15252</name>
    <name evidence="3" type="ORF">PMAYCL1PPCAC_19003</name>
</gene>
<organism evidence="1 4">
    <name type="scientific">Pristionchus mayeri</name>
    <dbReference type="NCBI Taxonomy" id="1317129"/>
    <lineage>
        <taxon>Eukaryota</taxon>
        <taxon>Metazoa</taxon>
        <taxon>Ecdysozoa</taxon>
        <taxon>Nematoda</taxon>
        <taxon>Chromadorea</taxon>
        <taxon>Rhabditida</taxon>
        <taxon>Rhabditina</taxon>
        <taxon>Diplogasteromorpha</taxon>
        <taxon>Diplogasteroidea</taxon>
        <taxon>Neodiplogasteridae</taxon>
        <taxon>Pristionchus</taxon>
    </lineage>
</organism>
<protein>
    <submittedName>
        <fullName evidence="1">Uncharacterized protein</fullName>
    </submittedName>
</protein>
<name>A0AAN4Z2E6_9BILA</name>
<evidence type="ECO:0000313" key="3">
    <source>
        <dbReference type="EMBL" id="GMR48808.1"/>
    </source>
</evidence>
<sequence>MDAHVDALVDSYVGFQEERWKAIESGADTSAYDRTAELLVRETIRAVSKQLDNGYRRKIVSAYLRSSAMLRRRGRRRSRTCRMSCTNQMRTSLSRI</sequence>
<dbReference type="EMBL" id="BTRK01000004">
    <property type="protein sequence ID" value="GMR45057.1"/>
    <property type="molecule type" value="Genomic_DNA"/>
</dbReference>
<reference evidence="4" key="1">
    <citation type="submission" date="2022-10" db="EMBL/GenBank/DDBJ databases">
        <title>Genome assembly of Pristionchus species.</title>
        <authorList>
            <person name="Yoshida K."/>
            <person name="Sommer R.J."/>
        </authorList>
    </citation>
    <scope>NUCLEOTIDE SEQUENCE [LARGE SCALE GENOMIC DNA]</scope>
    <source>
        <strain evidence="2 4">RS5460</strain>
    </source>
</reference>
<keyword evidence="4" id="KW-1185">Reference proteome</keyword>
<reference evidence="1" key="2">
    <citation type="submission" date="2023-06" db="EMBL/GenBank/DDBJ databases">
        <title>Genome assembly of Pristionchus species.</title>
        <authorList>
            <person name="Yoshida K."/>
            <person name="Sommer R.J."/>
        </authorList>
    </citation>
    <scope>NUCLEOTIDE SEQUENCE</scope>
    <source>
        <strain evidence="1">RS5460</strain>
    </source>
</reference>
<dbReference type="AlphaFoldDB" id="A0AAN4Z2E6"/>
<dbReference type="EMBL" id="BTRK01000004">
    <property type="protein sequence ID" value="GMR48808.1"/>
    <property type="molecule type" value="Genomic_DNA"/>
</dbReference>
<proteinExistence type="predicted"/>
<accession>A0AAN4Z2E6</accession>
<comment type="caution">
    <text evidence="1">The sequence shown here is derived from an EMBL/GenBank/DDBJ whole genome shotgun (WGS) entry which is preliminary data.</text>
</comment>
<evidence type="ECO:0000313" key="1">
    <source>
        <dbReference type="EMBL" id="GMR30117.1"/>
    </source>
</evidence>